<dbReference type="InterPro" id="IPR013961">
    <property type="entry name" value="RAI1"/>
</dbReference>
<name>A0A7S1B5A0_9STRA</name>
<reference evidence="4" key="1">
    <citation type="submission" date="2021-01" db="EMBL/GenBank/DDBJ databases">
        <authorList>
            <person name="Corre E."/>
            <person name="Pelletier E."/>
            <person name="Niang G."/>
            <person name="Scheremetjew M."/>
            <person name="Finn R."/>
            <person name="Kale V."/>
            <person name="Holt S."/>
            <person name="Cochrane G."/>
            <person name="Meng A."/>
            <person name="Brown T."/>
            <person name="Cohen L."/>
        </authorList>
    </citation>
    <scope>NUCLEOTIDE SEQUENCE</scope>
    <source>
        <strain evidence="4">308</strain>
    </source>
</reference>
<feature type="domain" description="RAI1-like" evidence="3">
    <location>
        <begin position="27"/>
        <end position="143"/>
    </location>
</feature>
<dbReference type="GO" id="GO:0000166">
    <property type="term" value="F:nucleotide binding"/>
    <property type="evidence" value="ECO:0007669"/>
    <property type="project" value="UniProtKB-KW"/>
</dbReference>
<dbReference type="GO" id="GO:0034353">
    <property type="term" value="F:mRNA 5'-diphosphatase activity"/>
    <property type="evidence" value="ECO:0007669"/>
    <property type="project" value="TreeGrafter"/>
</dbReference>
<keyword evidence="2" id="KW-0694">RNA-binding</keyword>
<dbReference type="GO" id="GO:0005634">
    <property type="term" value="C:nucleus"/>
    <property type="evidence" value="ECO:0007669"/>
    <property type="project" value="UniProtKB-SubCell"/>
</dbReference>
<evidence type="ECO:0000256" key="1">
    <source>
        <dbReference type="ARBA" id="ARBA00006562"/>
    </source>
</evidence>
<keyword evidence="2" id="KW-0378">Hydrolase</keyword>
<dbReference type="GO" id="GO:0000956">
    <property type="term" value="P:nuclear-transcribed mRNA catabolic process"/>
    <property type="evidence" value="ECO:0007669"/>
    <property type="project" value="TreeGrafter"/>
</dbReference>
<dbReference type="GO" id="GO:0003723">
    <property type="term" value="F:RNA binding"/>
    <property type="evidence" value="ECO:0007669"/>
    <property type="project" value="UniProtKB-KW"/>
</dbReference>
<dbReference type="EC" id="3.6.1.-" evidence="2"/>
<dbReference type="GO" id="GO:0004518">
    <property type="term" value="F:nuclease activity"/>
    <property type="evidence" value="ECO:0007669"/>
    <property type="project" value="UniProtKB-KW"/>
</dbReference>
<protein>
    <recommendedName>
        <fullName evidence="2">Decapping nuclease</fullName>
        <ecNumber evidence="2">3.6.1.-</ecNumber>
    </recommendedName>
</protein>
<organism evidence="4">
    <name type="scientific">Corethron hystrix</name>
    <dbReference type="NCBI Taxonomy" id="216773"/>
    <lineage>
        <taxon>Eukaryota</taxon>
        <taxon>Sar</taxon>
        <taxon>Stramenopiles</taxon>
        <taxon>Ochrophyta</taxon>
        <taxon>Bacillariophyta</taxon>
        <taxon>Coscinodiscophyceae</taxon>
        <taxon>Corethrophycidae</taxon>
        <taxon>Corethrales</taxon>
        <taxon>Corethraceae</taxon>
        <taxon>Corethron</taxon>
    </lineage>
</organism>
<proteinExistence type="inferred from homology"/>
<keyword evidence="2" id="KW-0540">Nuclease</keyword>
<dbReference type="PANTHER" id="PTHR12395">
    <property type="entry name" value="DOM-3 RELATED"/>
    <property type="match status" value="1"/>
</dbReference>
<dbReference type="InterPro" id="IPR039039">
    <property type="entry name" value="RAI1-like_fam"/>
</dbReference>
<dbReference type="PANTHER" id="PTHR12395:SF9">
    <property type="entry name" value="DECAPPING AND EXORIBONUCLEASE PROTEIN"/>
    <property type="match status" value="1"/>
</dbReference>
<evidence type="ECO:0000259" key="3">
    <source>
        <dbReference type="Pfam" id="PF08652"/>
    </source>
</evidence>
<dbReference type="AlphaFoldDB" id="A0A7S1B5A0"/>
<comment type="subcellular location">
    <subcellularLocation>
        <location evidence="2">Nucleus</location>
    </subcellularLocation>
</comment>
<comment type="function">
    <text evidence="2">Decapping enzyme for NAD-capped RNAs: specifically hydrolyzes the nicotinamide adenine dinucleotide (NAD) cap from a subset of RNAs by removing the entire NAD moiety from the 5'-end of an NAD-capped RNA.</text>
</comment>
<dbReference type="GO" id="GO:0110155">
    <property type="term" value="P:NAD-cap decapping"/>
    <property type="evidence" value="ECO:0007669"/>
    <property type="project" value="TreeGrafter"/>
</dbReference>
<sequence>MSASFNFSVKPASFYNAPGAKKITYERPVEIGQFSKLKDGSIRLDETELKTYRAPPLSSDLSEGFESYVDPPTDEERPAPMDPIFRALERVSPPPSCDVVSFRNNLNKILQTPYNDRNDWKIGVTRRPEHLRLDVQLADAEKDAPRANDYQSRCGKLLAFWIQSYLVGVPAIVCGWSAHLTSLLNLSSVLAWSAKKIILLGVT</sequence>
<accession>A0A7S1B5A0</accession>
<dbReference type="Pfam" id="PF08652">
    <property type="entry name" value="RAI1"/>
    <property type="match status" value="1"/>
</dbReference>
<comment type="similarity">
    <text evidence="1 2">Belongs to the DXO/Dom3Z family.</text>
</comment>
<keyword evidence="2" id="KW-0539">Nucleus</keyword>
<dbReference type="GO" id="GO:0005829">
    <property type="term" value="C:cytosol"/>
    <property type="evidence" value="ECO:0007669"/>
    <property type="project" value="TreeGrafter"/>
</dbReference>
<keyword evidence="2" id="KW-0547">Nucleotide-binding</keyword>
<comment type="cofactor">
    <cofactor evidence="2">
        <name>a divalent metal cation</name>
        <dbReference type="ChEBI" id="CHEBI:60240"/>
    </cofactor>
</comment>
<evidence type="ECO:0000256" key="2">
    <source>
        <dbReference type="RuleBase" id="RU367113"/>
    </source>
</evidence>
<dbReference type="GO" id="GO:0046872">
    <property type="term" value="F:metal ion binding"/>
    <property type="evidence" value="ECO:0007669"/>
    <property type="project" value="UniProtKB-KW"/>
</dbReference>
<evidence type="ECO:0000313" key="4">
    <source>
        <dbReference type="EMBL" id="CAD8875051.1"/>
    </source>
</evidence>
<keyword evidence="2" id="KW-0479">Metal-binding</keyword>
<gene>
    <name evidence="4" type="ORF">CHYS00102_LOCUS2226</name>
</gene>
<dbReference type="EMBL" id="HBFR01003236">
    <property type="protein sequence ID" value="CAD8875051.1"/>
    <property type="molecule type" value="Transcribed_RNA"/>
</dbReference>